<dbReference type="InterPro" id="IPR037518">
    <property type="entry name" value="MPN"/>
</dbReference>
<evidence type="ECO:0000256" key="2">
    <source>
        <dbReference type="ARBA" id="ARBA00008568"/>
    </source>
</evidence>
<dbReference type="Pfam" id="PF13012">
    <property type="entry name" value="MitMem_reg"/>
    <property type="match status" value="1"/>
</dbReference>
<evidence type="ECO:0000256" key="1">
    <source>
        <dbReference type="ARBA" id="ARBA00002187"/>
    </source>
</evidence>
<comment type="similarity">
    <text evidence="2">Belongs to the peptidase M67A family.</text>
</comment>
<dbReference type="SMART" id="SM00232">
    <property type="entry name" value="JAB_MPN"/>
    <property type="match status" value="1"/>
</dbReference>
<dbReference type="GO" id="GO:0008541">
    <property type="term" value="C:proteasome regulatory particle, lid subcomplex"/>
    <property type="evidence" value="ECO:0007669"/>
    <property type="project" value="UniProtKB-ARBA"/>
</dbReference>
<evidence type="ECO:0000256" key="4">
    <source>
        <dbReference type="SAM" id="MobiDB-lite"/>
    </source>
</evidence>
<evidence type="ECO:0000313" key="7">
    <source>
        <dbReference type="Proteomes" id="UP001303373"/>
    </source>
</evidence>
<dbReference type="PROSITE" id="PS50249">
    <property type="entry name" value="MPN"/>
    <property type="match status" value="1"/>
</dbReference>
<accession>A0AAQ3R7R9</accession>
<protein>
    <submittedName>
        <fullName evidence="6">26S proteasome regulatory subunit rpn-8</fullName>
    </submittedName>
</protein>
<gene>
    <name evidence="6" type="ORF">R9X50_00377800</name>
</gene>
<dbReference type="InterPro" id="IPR000555">
    <property type="entry name" value="JAMM/MPN+_dom"/>
</dbReference>
<dbReference type="GO" id="GO:0008237">
    <property type="term" value="F:metallopeptidase activity"/>
    <property type="evidence" value="ECO:0007669"/>
    <property type="project" value="InterPro"/>
</dbReference>
<dbReference type="PANTHER" id="PTHR10540">
    <property type="entry name" value="EUKARYOTIC TRANSLATION INITIATION FACTOR 3 SUBUNIT F-RELATED"/>
    <property type="match status" value="1"/>
</dbReference>
<comment type="function">
    <text evidence="1">Acts as a regulatory subunit of the 26S proteasome which is involved in the ATP-dependent degradation of ubiquitinated proteins.</text>
</comment>
<keyword evidence="7" id="KW-1185">Reference proteome</keyword>
<dbReference type="Proteomes" id="UP001303373">
    <property type="component" value="Chromosome 5"/>
</dbReference>
<sequence length="374" mass="41164">MPATTAETLSIVNREVSVAPLVLLSAADHYGRSAKGTRRRVVGVLLGQNDGKSVRVSNSFAVPFEEDDKDPSVWFLDHNYVESMNDMFKKVNAREKLIGWYHSGPKLRASDLEINELFKRYTPNPLLVIIDVQPRDVGVPTDAYFAVEEIKDDGTSTAKTFVHTPSTIEAEEAEEIGVEHLLRDIRDVAVGTLSTRITSQLQSLQGLHLRLQDISKYLQKVIDGELPVNHAILGNLQDVFNLLPNLSTPKSTGKDLPTVNGQVNAGVGISGGSAENTELAKAMSVKTNDQLMAIYLSSLIRAITAFHDLIDNKIQNKRTQEDEDAKAEEARNEKDGKKDEKAVSNGTAAGEKVDEKKDGKETDTKKEEKSKKKS</sequence>
<dbReference type="EMBL" id="CP138584">
    <property type="protein sequence ID" value="WPH00944.1"/>
    <property type="molecule type" value="Genomic_DNA"/>
</dbReference>
<dbReference type="GO" id="GO:0043161">
    <property type="term" value="P:proteasome-mediated ubiquitin-dependent protein catabolic process"/>
    <property type="evidence" value="ECO:0007669"/>
    <property type="project" value="TreeGrafter"/>
</dbReference>
<name>A0AAQ3R7R9_9PEZI</name>
<feature type="compositionally biased region" description="Basic and acidic residues" evidence="4">
    <location>
        <begin position="327"/>
        <end position="342"/>
    </location>
</feature>
<dbReference type="Pfam" id="PF01398">
    <property type="entry name" value="JAB"/>
    <property type="match status" value="1"/>
</dbReference>
<evidence type="ECO:0000259" key="5">
    <source>
        <dbReference type="PROSITE" id="PS50249"/>
    </source>
</evidence>
<feature type="domain" description="MPN" evidence="5">
    <location>
        <begin position="16"/>
        <end position="150"/>
    </location>
</feature>
<dbReference type="PANTHER" id="PTHR10540:SF7">
    <property type="entry name" value="26S PROTEASOME NON-ATPASE REGULATORY SUBUNIT 7"/>
    <property type="match status" value="1"/>
</dbReference>
<proteinExistence type="inferred from homology"/>
<evidence type="ECO:0000256" key="3">
    <source>
        <dbReference type="ARBA" id="ARBA00022942"/>
    </source>
</evidence>
<dbReference type="InterPro" id="IPR033858">
    <property type="entry name" value="MPN_RPN7_8"/>
</dbReference>
<keyword evidence="3 6" id="KW-0647">Proteasome</keyword>
<feature type="region of interest" description="Disordered" evidence="4">
    <location>
        <begin position="317"/>
        <end position="374"/>
    </location>
</feature>
<dbReference type="AlphaFoldDB" id="A0AAQ3R7R9"/>
<dbReference type="InterPro" id="IPR024969">
    <property type="entry name" value="EIF3F/CSN6-like_C"/>
</dbReference>
<feature type="compositionally biased region" description="Basic and acidic residues" evidence="4">
    <location>
        <begin position="351"/>
        <end position="374"/>
    </location>
</feature>
<dbReference type="FunFam" id="3.40.140.10:FF:000004">
    <property type="entry name" value="26S proteasome regulatory subunit rpn-8"/>
    <property type="match status" value="1"/>
</dbReference>
<dbReference type="CDD" id="cd08062">
    <property type="entry name" value="MPN_RPN7_8"/>
    <property type="match status" value="1"/>
</dbReference>
<evidence type="ECO:0000313" key="6">
    <source>
        <dbReference type="EMBL" id="WPH00944.1"/>
    </source>
</evidence>
<reference evidence="6 7" key="1">
    <citation type="submission" date="2023-11" db="EMBL/GenBank/DDBJ databases">
        <title>An acidophilic fungus is an integral part of prey digestion in a carnivorous sundew plant.</title>
        <authorList>
            <person name="Tsai I.J."/>
        </authorList>
    </citation>
    <scope>NUCLEOTIDE SEQUENCE [LARGE SCALE GENOMIC DNA]</scope>
    <source>
        <strain evidence="6">169a</strain>
    </source>
</reference>
<organism evidence="6 7">
    <name type="scientific">Acrodontium crateriforme</name>
    <dbReference type="NCBI Taxonomy" id="150365"/>
    <lineage>
        <taxon>Eukaryota</taxon>
        <taxon>Fungi</taxon>
        <taxon>Dikarya</taxon>
        <taxon>Ascomycota</taxon>
        <taxon>Pezizomycotina</taxon>
        <taxon>Dothideomycetes</taxon>
        <taxon>Dothideomycetidae</taxon>
        <taxon>Mycosphaerellales</taxon>
        <taxon>Teratosphaeriaceae</taxon>
        <taxon>Acrodontium</taxon>
    </lineage>
</organism>
<dbReference type="Gene3D" id="3.40.140.10">
    <property type="entry name" value="Cytidine Deaminase, domain 2"/>
    <property type="match status" value="1"/>
</dbReference>